<keyword evidence="1" id="KW-0812">Transmembrane</keyword>
<organism evidence="2 3">
    <name type="scientific">Candidatus Doriopsillibacter californiensis</name>
    <dbReference type="NCBI Taxonomy" id="2970740"/>
    <lineage>
        <taxon>Bacteria</taxon>
        <taxon>Pseudomonadati</taxon>
        <taxon>Pseudomonadota</taxon>
        <taxon>Gammaproteobacteria</taxon>
        <taxon>Candidatus Tethybacterales</taxon>
        <taxon>Candidatus Persebacteraceae</taxon>
        <taxon>Candidatus Doriopsillibacter</taxon>
    </lineage>
</organism>
<dbReference type="PROSITE" id="PS00409">
    <property type="entry name" value="PROKAR_NTER_METHYL"/>
    <property type="match status" value="1"/>
</dbReference>
<dbReference type="InterPro" id="IPR012902">
    <property type="entry name" value="N_methyl_site"/>
</dbReference>
<dbReference type="SUPFAM" id="SSF54523">
    <property type="entry name" value="Pili subunits"/>
    <property type="match status" value="1"/>
</dbReference>
<proteinExistence type="predicted"/>
<dbReference type="EMBL" id="JANQAO010000002">
    <property type="protein sequence ID" value="MDM5147402.1"/>
    <property type="molecule type" value="Genomic_DNA"/>
</dbReference>
<name>A0ABT7QL09_9GAMM</name>
<evidence type="ECO:0000256" key="1">
    <source>
        <dbReference type="SAM" id="Phobius"/>
    </source>
</evidence>
<dbReference type="InterPro" id="IPR045584">
    <property type="entry name" value="Pilin-like"/>
</dbReference>
<accession>A0ABT7QL09</accession>
<evidence type="ECO:0000313" key="2">
    <source>
        <dbReference type="EMBL" id="MDM5147402.1"/>
    </source>
</evidence>
<comment type="caution">
    <text evidence="2">The sequence shown here is derived from an EMBL/GenBank/DDBJ whole genome shotgun (WGS) entry which is preliminary data.</text>
</comment>
<reference evidence="2" key="2">
    <citation type="journal article" date="2023" name="Microbiome">
        <title>Synthase-selected sorting approach identifies a beta-lactone synthase in a nudibranch symbiotic bacterium.</title>
        <authorList>
            <person name="Dzunkova M."/>
            <person name="La Clair J.J."/>
            <person name="Tyml T."/>
            <person name="Doud D."/>
            <person name="Schulz F."/>
            <person name="Piquer-Esteban S."/>
            <person name="Porcel Sanchis D."/>
            <person name="Osborn A."/>
            <person name="Robinson D."/>
            <person name="Louie K.B."/>
            <person name="Bowen B.P."/>
            <person name="Bowers R.M."/>
            <person name="Lee J."/>
            <person name="Arnau V."/>
            <person name="Diaz-Villanueva W."/>
            <person name="Stepanauskas R."/>
            <person name="Gosliner T."/>
            <person name="Date S.V."/>
            <person name="Northen T.R."/>
            <person name="Cheng J.F."/>
            <person name="Burkart M.D."/>
            <person name="Woyke T."/>
        </authorList>
    </citation>
    <scope>NUCLEOTIDE SEQUENCE</scope>
    <source>
        <strain evidence="2">Df01</strain>
    </source>
</reference>
<feature type="transmembrane region" description="Helical" evidence="1">
    <location>
        <begin position="12"/>
        <end position="34"/>
    </location>
</feature>
<evidence type="ECO:0000313" key="3">
    <source>
        <dbReference type="Proteomes" id="UP001168167"/>
    </source>
</evidence>
<keyword evidence="1" id="KW-0472">Membrane</keyword>
<keyword evidence="3" id="KW-1185">Reference proteome</keyword>
<reference evidence="2" key="1">
    <citation type="submission" date="2022-08" db="EMBL/GenBank/DDBJ databases">
        <authorList>
            <person name="Dzunkova M."/>
            <person name="La Clair J."/>
            <person name="Tyml T."/>
            <person name="Doud D."/>
            <person name="Schulz F."/>
            <person name="Piquer S."/>
            <person name="Porcel Sanchis D."/>
            <person name="Osborn A."/>
            <person name="Robinson D."/>
            <person name="Louie K.B."/>
            <person name="Bowen B.P."/>
            <person name="Bowers R."/>
            <person name="Lee J."/>
            <person name="Arnau Llombart V."/>
            <person name="Diaz Villanueva W."/>
            <person name="Gosliner T."/>
            <person name="Northen T."/>
            <person name="Cheng J.-F."/>
            <person name="Burkart M.D."/>
            <person name="Woyke T."/>
        </authorList>
    </citation>
    <scope>NUCLEOTIDE SEQUENCE</scope>
    <source>
        <strain evidence="2">Df01</strain>
    </source>
</reference>
<protein>
    <submittedName>
        <fullName evidence="2">Type II secretion system GspH family protein</fullName>
    </submittedName>
</protein>
<keyword evidence="1" id="KW-1133">Transmembrane helix</keyword>
<dbReference type="Proteomes" id="UP001168167">
    <property type="component" value="Unassembled WGS sequence"/>
</dbReference>
<gene>
    <name evidence="2" type="ORF">NQX30_03330</name>
</gene>
<sequence>MEKKLEQRGYTLVEIFIVLTTMLMISSALITKYYNVQQDTFQAETKQSIKSIQEAIMDYAASHATVARDLINVGASTTDVRWHLPAGRPYLPCPDVDNDGNEDRVDLPSSFLLTVDASNDNYETELGGDCVSIKGVVPWKTLGTPPVDPWGNRYTYRVSHKFSNALIGFDETAHDDSSLLTRPLSVTVLNSKLIPVQPKLDTTPHLSTLGAVIFEQIRTPSIICSNSPCPGDTAMPLTNVIAGEMHYTNNGAVLVSLNVPLAAGLEDGVYHVFDTEQLAINGLPVVVMSHGKNGYGAVRNTTLSFICNEAPQNDNERQNAQWPISSGSCNGIVPSVANSHINGFVSRNLTRNTIGNDFDDIVVWLSTEEIIAGMTARGSLPAASLPPFGTEDSP</sequence>